<evidence type="ECO:0000256" key="2">
    <source>
        <dbReference type="PROSITE-ProRule" id="PRU00339"/>
    </source>
</evidence>
<name>A0A3D8M4G8_9ALTE</name>
<comment type="caution">
    <text evidence="1">Lacks conserved residue(s) required for the propagation of feature annotation.</text>
</comment>
<dbReference type="Gene3D" id="1.25.40.10">
    <property type="entry name" value="Tetratricopeptide repeat domain"/>
    <property type="match status" value="1"/>
</dbReference>
<feature type="repeat" description="TPR" evidence="2">
    <location>
        <begin position="453"/>
        <end position="486"/>
    </location>
</feature>
<sequence length="559" mass="64349">MSDKIPAPTPKEDLNFLIIDNQGLVHDVIKTALAEIGIKRIASALNAYHALRLCETLQFDFVLLAFNVSHDKDGFHLYEELKHNRYITDKTTVIFLSAETSAELVNCIVELQPDDFWVKPLDRKRIEGRLNYLIDIRRKLNKLLHCLHVGDYSAAIYYAERKLKEKSVAEYHVRLRRIIGECLMHLRDYETAEKYYSRLLNNYDHAWVHIGRAKALLKQHKQEEADALIDELLTRRDTRFLTYDLLAQFFIEKEDFESAYAQMKEASRLAPRNIERNKRLWDLARLNHDKSGQLSAVQNMAKYAKNSIHDSPELTLNVIRSMLDLATSLNGAEAERITRRAESEIDGLVNRKGIGNQLADQVEVLKARIYCLRNDKKSAESIMKSKPPSTDGFTMEDNLDKMKAFHELGMKEHCLSILEKLRKQIAGDTFSSQVVDEYLKQESIERREISFTTNELKQMATVNFKEGRYVPAYNNLRQALTLAPKNKPVALNLLKVLVQIRRQGALGHEQQTIAQQAAMLLMDEDLPATQVQKRDEYLKLLGIELDATNDDAVKKQVNP</sequence>
<dbReference type="PROSITE" id="PS50110">
    <property type="entry name" value="RESPONSE_REGULATORY"/>
    <property type="match status" value="1"/>
</dbReference>
<dbReference type="OrthoDB" id="7298659at2"/>
<dbReference type="Gene3D" id="3.40.50.2300">
    <property type="match status" value="1"/>
</dbReference>
<dbReference type="SUPFAM" id="SSF52172">
    <property type="entry name" value="CheY-like"/>
    <property type="match status" value="1"/>
</dbReference>
<dbReference type="Proteomes" id="UP000256561">
    <property type="component" value="Unassembled WGS sequence"/>
</dbReference>
<dbReference type="SUPFAM" id="SSF48452">
    <property type="entry name" value="TPR-like"/>
    <property type="match status" value="1"/>
</dbReference>
<protein>
    <submittedName>
        <fullName evidence="4">Response regulator</fullName>
    </submittedName>
</protein>
<comment type="caution">
    <text evidence="4">The sequence shown here is derived from an EMBL/GenBank/DDBJ whole genome shotgun (WGS) entry which is preliminary data.</text>
</comment>
<organism evidence="4 5">
    <name type="scientific">Alteromonas aestuariivivens</name>
    <dbReference type="NCBI Taxonomy" id="1938339"/>
    <lineage>
        <taxon>Bacteria</taxon>
        <taxon>Pseudomonadati</taxon>
        <taxon>Pseudomonadota</taxon>
        <taxon>Gammaproteobacteria</taxon>
        <taxon>Alteromonadales</taxon>
        <taxon>Alteromonadaceae</taxon>
        <taxon>Alteromonas/Salinimonas group</taxon>
        <taxon>Alteromonas</taxon>
    </lineage>
</organism>
<dbReference type="SMART" id="SM00448">
    <property type="entry name" value="REC"/>
    <property type="match status" value="1"/>
</dbReference>
<dbReference type="EMBL" id="QRHA01000010">
    <property type="protein sequence ID" value="RDV24508.1"/>
    <property type="molecule type" value="Genomic_DNA"/>
</dbReference>
<keyword evidence="2" id="KW-0802">TPR repeat</keyword>
<dbReference type="Pfam" id="PF00072">
    <property type="entry name" value="Response_reg"/>
    <property type="match status" value="1"/>
</dbReference>
<dbReference type="InterPro" id="IPR011006">
    <property type="entry name" value="CheY-like_superfamily"/>
</dbReference>
<evidence type="ECO:0000313" key="5">
    <source>
        <dbReference type="Proteomes" id="UP000256561"/>
    </source>
</evidence>
<dbReference type="RefSeq" id="WP_115594030.1">
    <property type="nucleotide sequence ID" value="NZ_QRHA01000010.1"/>
</dbReference>
<feature type="repeat" description="TPR" evidence="2">
    <location>
        <begin position="240"/>
        <end position="273"/>
    </location>
</feature>
<dbReference type="InterPro" id="IPR001789">
    <property type="entry name" value="Sig_transdc_resp-reg_receiver"/>
</dbReference>
<evidence type="ECO:0000313" key="4">
    <source>
        <dbReference type="EMBL" id="RDV24508.1"/>
    </source>
</evidence>
<proteinExistence type="predicted"/>
<gene>
    <name evidence="4" type="ORF">DXV75_13885</name>
</gene>
<dbReference type="InterPro" id="IPR019734">
    <property type="entry name" value="TPR_rpt"/>
</dbReference>
<evidence type="ECO:0000259" key="3">
    <source>
        <dbReference type="PROSITE" id="PS50110"/>
    </source>
</evidence>
<dbReference type="PROSITE" id="PS50005">
    <property type="entry name" value="TPR"/>
    <property type="match status" value="2"/>
</dbReference>
<keyword evidence="5" id="KW-1185">Reference proteome</keyword>
<reference evidence="5" key="1">
    <citation type="submission" date="2018-08" db="EMBL/GenBank/DDBJ databases">
        <authorList>
            <person name="Zhang J."/>
            <person name="Du Z.-J."/>
        </authorList>
    </citation>
    <scope>NUCLEOTIDE SEQUENCE [LARGE SCALE GENOMIC DNA]</scope>
    <source>
        <strain evidence="5">KCTC 52655</strain>
    </source>
</reference>
<dbReference type="InterPro" id="IPR011990">
    <property type="entry name" value="TPR-like_helical_dom_sf"/>
</dbReference>
<dbReference type="AlphaFoldDB" id="A0A3D8M4G8"/>
<dbReference type="SMART" id="SM00028">
    <property type="entry name" value="TPR"/>
    <property type="match status" value="3"/>
</dbReference>
<dbReference type="GO" id="GO:0000160">
    <property type="term" value="P:phosphorelay signal transduction system"/>
    <property type="evidence" value="ECO:0007669"/>
    <property type="project" value="InterPro"/>
</dbReference>
<accession>A0A3D8M4G8</accession>
<feature type="domain" description="Response regulatory" evidence="3">
    <location>
        <begin position="15"/>
        <end position="134"/>
    </location>
</feature>
<evidence type="ECO:0000256" key="1">
    <source>
        <dbReference type="PROSITE-ProRule" id="PRU00169"/>
    </source>
</evidence>